<organism evidence="2 3">
    <name type="scientific">Imtechella halotolerans K1</name>
    <dbReference type="NCBI Taxonomy" id="946077"/>
    <lineage>
        <taxon>Bacteria</taxon>
        <taxon>Pseudomonadati</taxon>
        <taxon>Bacteroidota</taxon>
        <taxon>Flavobacteriia</taxon>
        <taxon>Flavobacteriales</taxon>
        <taxon>Flavobacteriaceae</taxon>
        <taxon>Imtechella</taxon>
    </lineage>
</organism>
<gene>
    <name evidence="2" type="ORF">W5A_13275</name>
</gene>
<dbReference type="Pfam" id="PF01381">
    <property type="entry name" value="HTH_3"/>
    <property type="match status" value="1"/>
</dbReference>
<evidence type="ECO:0000313" key="2">
    <source>
        <dbReference type="EMBL" id="EID71676.1"/>
    </source>
</evidence>
<dbReference type="SUPFAM" id="SSF47413">
    <property type="entry name" value="lambda repressor-like DNA-binding domains"/>
    <property type="match status" value="1"/>
</dbReference>
<dbReference type="Gene3D" id="1.10.260.40">
    <property type="entry name" value="lambda repressor-like DNA-binding domains"/>
    <property type="match status" value="1"/>
</dbReference>
<name>I0W5L0_9FLAO</name>
<evidence type="ECO:0000313" key="3">
    <source>
        <dbReference type="Proteomes" id="UP000005938"/>
    </source>
</evidence>
<dbReference type="InterPro" id="IPR001387">
    <property type="entry name" value="Cro/C1-type_HTH"/>
</dbReference>
<dbReference type="OrthoDB" id="1098513at2"/>
<comment type="caution">
    <text evidence="2">The sequence shown here is derived from an EMBL/GenBank/DDBJ whole genome shotgun (WGS) entry which is preliminary data.</text>
</comment>
<dbReference type="GO" id="GO:0003677">
    <property type="term" value="F:DNA binding"/>
    <property type="evidence" value="ECO:0007669"/>
    <property type="project" value="InterPro"/>
</dbReference>
<accession>I0W5L0</accession>
<dbReference type="Proteomes" id="UP000005938">
    <property type="component" value="Unassembled WGS sequence"/>
</dbReference>
<dbReference type="EMBL" id="AJJU01000040">
    <property type="protein sequence ID" value="EID71676.1"/>
    <property type="molecule type" value="Genomic_DNA"/>
</dbReference>
<dbReference type="RefSeq" id="WP_008241500.1">
    <property type="nucleotide sequence ID" value="NZ_AJJU01000040.1"/>
</dbReference>
<protein>
    <submittedName>
        <fullName evidence="2">XRE family transcriptional regulator</fullName>
    </submittedName>
</protein>
<evidence type="ECO:0000259" key="1">
    <source>
        <dbReference type="PROSITE" id="PS50943"/>
    </source>
</evidence>
<dbReference type="AlphaFoldDB" id="I0W5L0"/>
<dbReference type="PROSITE" id="PS50943">
    <property type="entry name" value="HTH_CROC1"/>
    <property type="match status" value="1"/>
</dbReference>
<proteinExistence type="predicted"/>
<reference evidence="2 3" key="1">
    <citation type="journal article" date="2012" name="J. Bacteriol.">
        <title>Genome Sequence of the Halotolerant Bacterium Imtechella halotolerans K1T.</title>
        <authorList>
            <person name="Kumar S."/>
            <person name="Vikram S."/>
            <person name="Subramanian S."/>
            <person name="Raghava G.P."/>
            <person name="Pinnaka A.K."/>
        </authorList>
    </citation>
    <scope>NUCLEOTIDE SEQUENCE [LARGE SCALE GENOMIC DNA]</scope>
    <source>
        <strain evidence="2 3">K1</strain>
    </source>
</reference>
<sequence length="81" mass="9340">MSKQTNAKSAIEVEIVKLIKERRNKMKRSQTDIAEILSVTRGYIGQIEMDSSPSMYSFDHLNELAKYLDCSLKDFMPKKPL</sequence>
<dbReference type="InterPro" id="IPR010982">
    <property type="entry name" value="Lambda_DNA-bd_dom_sf"/>
</dbReference>
<dbReference type="CDD" id="cd00093">
    <property type="entry name" value="HTH_XRE"/>
    <property type="match status" value="1"/>
</dbReference>
<dbReference type="eggNOG" id="COG1476">
    <property type="taxonomic scope" value="Bacteria"/>
</dbReference>
<dbReference type="SMART" id="SM00530">
    <property type="entry name" value="HTH_XRE"/>
    <property type="match status" value="1"/>
</dbReference>
<dbReference type="STRING" id="946077.W5A_13275"/>
<keyword evidence="3" id="KW-1185">Reference proteome</keyword>
<feature type="domain" description="HTH cro/C1-type" evidence="1">
    <location>
        <begin position="19"/>
        <end position="75"/>
    </location>
</feature>